<protein>
    <recommendedName>
        <fullName evidence="5 7">Adenylate kinase</fullName>
        <shortName evidence="5">AK</shortName>
        <ecNumber evidence="5 7">2.7.4.3</ecNumber>
    </recommendedName>
    <alternativeName>
        <fullName evidence="5">ATP-AMP transphosphorylase</fullName>
    </alternativeName>
    <alternativeName>
        <fullName evidence="5">ATP:AMP phosphotransferase</fullName>
    </alternativeName>
    <alternativeName>
        <fullName evidence="5">Adenylate monophosphate kinase</fullName>
    </alternativeName>
</protein>
<dbReference type="NCBIfam" id="NF001381">
    <property type="entry name" value="PRK00279.1-3"/>
    <property type="match status" value="1"/>
</dbReference>
<feature type="binding site" evidence="5">
    <location>
        <begin position="58"/>
        <end position="60"/>
    </location>
    <ligand>
        <name>AMP</name>
        <dbReference type="ChEBI" id="CHEBI:456215"/>
    </ligand>
</feature>
<dbReference type="KEGG" id="psul:AU252_12655"/>
<feature type="binding site" evidence="5">
    <location>
        <begin position="86"/>
        <end position="89"/>
    </location>
    <ligand>
        <name>AMP</name>
        <dbReference type="ChEBI" id="CHEBI:456215"/>
    </ligand>
</feature>
<feature type="binding site" evidence="5">
    <location>
        <position position="145"/>
    </location>
    <ligand>
        <name>AMP</name>
        <dbReference type="ChEBI" id="CHEBI:456215"/>
    </ligand>
</feature>
<dbReference type="HAMAP" id="MF_00235">
    <property type="entry name" value="Adenylate_kinase_Adk"/>
    <property type="match status" value="1"/>
</dbReference>
<dbReference type="InterPro" id="IPR027417">
    <property type="entry name" value="P-loop_NTPase"/>
</dbReference>
<evidence type="ECO:0000256" key="7">
    <source>
        <dbReference type="RuleBase" id="RU003331"/>
    </source>
</evidence>
<comment type="subcellular location">
    <subcellularLocation>
        <location evidence="5 7">Cytoplasm</location>
    </subcellularLocation>
</comment>
<feature type="binding site" evidence="5">
    <location>
        <position position="93"/>
    </location>
    <ligand>
        <name>AMP</name>
        <dbReference type="ChEBI" id="CHEBI:456215"/>
    </ligand>
</feature>
<comment type="pathway">
    <text evidence="5">Purine metabolism; AMP biosynthesis via salvage pathway; AMP from ADP: step 1/1.</text>
</comment>
<feature type="binding site" evidence="5">
    <location>
        <position position="37"/>
    </location>
    <ligand>
        <name>AMP</name>
        <dbReference type="ChEBI" id="CHEBI:456215"/>
    </ligand>
</feature>
<dbReference type="CDD" id="cd01428">
    <property type="entry name" value="ADK"/>
    <property type="match status" value="1"/>
</dbReference>
<sequence>MTRMLIIGPPGSGKGTQAERISERLGVAAVSTGDIFRANVKGETPLGIEAKKYMDAGDFVPDSVTNKMVRDRLSESDVENGFLLDGYPRTTAQVGYLDGILANSEEKLDVVLQLTADDEELVSRLLGRAKETGRSDDNEAVIRHRLDLYHEQTEAVVAKYAERGILTQVDGIGGIGEVTDRVMSTLGDLLKVSAVTGR</sequence>
<dbReference type="Pfam" id="PF00406">
    <property type="entry name" value="ADK"/>
    <property type="match status" value="1"/>
</dbReference>
<gene>
    <name evidence="5" type="primary">adk</name>
    <name evidence="8" type="ORF">AU252_12655</name>
</gene>
<keyword evidence="5" id="KW-0963">Cytoplasm</keyword>
<evidence type="ECO:0000256" key="5">
    <source>
        <dbReference type="HAMAP-Rule" id="MF_00235"/>
    </source>
</evidence>
<reference evidence="8 9" key="1">
    <citation type="submission" date="2015-12" db="EMBL/GenBank/DDBJ databases">
        <authorList>
            <person name="Shamseldin A."/>
            <person name="Moawad H."/>
            <person name="Abd El-Rahim W.M."/>
            <person name="Sadowsky M.J."/>
        </authorList>
    </citation>
    <scope>NUCLEOTIDE SEQUENCE [LARGE SCALE GENOMIC DNA]</scope>
    <source>
        <strain evidence="8 9">Ar51</strain>
    </source>
</reference>
<keyword evidence="5 7" id="KW-0067">ATP-binding</keyword>
<evidence type="ECO:0000256" key="4">
    <source>
        <dbReference type="ARBA" id="ARBA00022777"/>
    </source>
</evidence>
<feature type="binding site" evidence="5">
    <location>
        <position position="134"/>
    </location>
    <ligand>
        <name>AMP</name>
        <dbReference type="ChEBI" id="CHEBI:456215"/>
    </ligand>
</feature>
<dbReference type="STRING" id="121292.AU252_12655"/>
<keyword evidence="4 5" id="KW-0418">Kinase</keyword>
<dbReference type="NCBIfam" id="NF011100">
    <property type="entry name" value="PRK14527.1"/>
    <property type="match status" value="1"/>
</dbReference>
<comment type="function">
    <text evidence="5">Catalyzes the reversible transfer of the terminal phosphate group between ATP and AMP. Plays an important role in cellular energy homeostasis and in adenine nucleotide metabolism.</text>
</comment>
<dbReference type="PROSITE" id="PS00113">
    <property type="entry name" value="ADENYLATE_KINASE"/>
    <property type="match status" value="1"/>
</dbReference>
<comment type="domain">
    <text evidence="5">Consists of three domains, a large central CORE domain and two small peripheral domains, NMPbind and LID, which undergo movements during catalysis. The LID domain closes over the site of phosphoryl transfer upon ATP binding. Assembling and dissambling the active center during each catalytic cycle provides an effective means to prevent ATP hydrolysis.</text>
</comment>
<accession>A0A0U3PC38</accession>
<dbReference type="PRINTS" id="PR00094">
    <property type="entry name" value="ADENYLTKNASE"/>
</dbReference>
<keyword evidence="1 5" id="KW-0808">Transferase</keyword>
<feature type="binding site" evidence="5">
    <location>
        <begin position="11"/>
        <end position="16"/>
    </location>
    <ligand>
        <name>ATP</name>
        <dbReference type="ChEBI" id="CHEBI:30616"/>
    </ligand>
</feature>
<feature type="binding site" evidence="5">
    <location>
        <position position="32"/>
    </location>
    <ligand>
        <name>AMP</name>
        <dbReference type="ChEBI" id="CHEBI:456215"/>
    </ligand>
</feature>
<evidence type="ECO:0000256" key="6">
    <source>
        <dbReference type="RuleBase" id="RU003330"/>
    </source>
</evidence>
<keyword evidence="2 5" id="KW-0545">Nucleotide biosynthesis</keyword>
<evidence type="ECO:0000313" key="9">
    <source>
        <dbReference type="Proteomes" id="UP000065151"/>
    </source>
</evidence>
<dbReference type="InterPro" id="IPR033690">
    <property type="entry name" value="Adenylat_kinase_CS"/>
</dbReference>
<evidence type="ECO:0000256" key="3">
    <source>
        <dbReference type="ARBA" id="ARBA00022741"/>
    </source>
</evidence>
<dbReference type="GO" id="GO:0004017">
    <property type="term" value="F:AMP kinase activity"/>
    <property type="evidence" value="ECO:0007669"/>
    <property type="project" value="UniProtKB-UniRule"/>
</dbReference>
<proteinExistence type="inferred from homology"/>
<feature type="binding site" evidence="5">
    <location>
        <position position="128"/>
    </location>
    <ligand>
        <name>ATP</name>
        <dbReference type="ChEBI" id="CHEBI:30616"/>
    </ligand>
</feature>
<comment type="similarity">
    <text evidence="5 6">Belongs to the adenylate kinase family.</text>
</comment>
<dbReference type="EMBL" id="CP013747">
    <property type="protein sequence ID" value="ALV41907.1"/>
    <property type="molecule type" value="Genomic_DNA"/>
</dbReference>
<dbReference type="UniPathway" id="UPA00588">
    <property type="reaction ID" value="UER00649"/>
</dbReference>
<dbReference type="NCBIfam" id="NF011105">
    <property type="entry name" value="PRK14532.1"/>
    <property type="match status" value="1"/>
</dbReference>
<dbReference type="GO" id="GO:0005524">
    <property type="term" value="F:ATP binding"/>
    <property type="evidence" value="ECO:0007669"/>
    <property type="project" value="UniProtKB-UniRule"/>
</dbReference>
<keyword evidence="3 5" id="KW-0547">Nucleotide-binding</keyword>
<dbReference type="GO" id="GO:0044209">
    <property type="term" value="P:AMP salvage"/>
    <property type="evidence" value="ECO:0007669"/>
    <property type="project" value="UniProtKB-UniRule"/>
</dbReference>
<feature type="region of interest" description="NMP" evidence="5">
    <location>
        <begin position="31"/>
        <end position="60"/>
    </location>
</feature>
<dbReference type="NCBIfam" id="NF011104">
    <property type="entry name" value="PRK14531.1"/>
    <property type="match status" value="1"/>
</dbReference>
<name>A0A0U3PC38_9MICC</name>
<dbReference type="GO" id="GO:0005737">
    <property type="term" value="C:cytoplasm"/>
    <property type="evidence" value="ECO:0007669"/>
    <property type="project" value="UniProtKB-SubCell"/>
</dbReference>
<evidence type="ECO:0000313" key="8">
    <source>
        <dbReference type="EMBL" id="ALV41907.1"/>
    </source>
</evidence>
<evidence type="ECO:0000256" key="1">
    <source>
        <dbReference type="ARBA" id="ARBA00022679"/>
    </source>
</evidence>
<feature type="binding site" evidence="5">
    <location>
        <position position="173"/>
    </location>
    <ligand>
        <name>ATP</name>
        <dbReference type="ChEBI" id="CHEBI:30616"/>
    </ligand>
</feature>
<dbReference type="Proteomes" id="UP000065151">
    <property type="component" value="Chromosome"/>
</dbReference>
<comment type="catalytic activity">
    <reaction evidence="5 7">
        <text>AMP + ATP = 2 ADP</text>
        <dbReference type="Rhea" id="RHEA:12973"/>
        <dbReference type="ChEBI" id="CHEBI:30616"/>
        <dbReference type="ChEBI" id="CHEBI:456215"/>
        <dbReference type="ChEBI" id="CHEBI:456216"/>
        <dbReference type="EC" id="2.7.4.3"/>
    </reaction>
</comment>
<dbReference type="PANTHER" id="PTHR23359">
    <property type="entry name" value="NUCLEOTIDE KINASE"/>
    <property type="match status" value="1"/>
</dbReference>
<dbReference type="SUPFAM" id="SSF52540">
    <property type="entry name" value="P-loop containing nucleoside triphosphate hydrolases"/>
    <property type="match status" value="1"/>
</dbReference>
<dbReference type="AlphaFoldDB" id="A0A0U3PC38"/>
<evidence type="ECO:0000256" key="2">
    <source>
        <dbReference type="ARBA" id="ARBA00022727"/>
    </source>
</evidence>
<comment type="caution">
    <text evidence="5">Lacks conserved residue(s) required for the propagation of feature annotation.</text>
</comment>
<dbReference type="NCBIfam" id="NF011101">
    <property type="entry name" value="PRK14528.1"/>
    <property type="match status" value="1"/>
</dbReference>
<organism evidence="8">
    <name type="scientific">Pseudarthrobacter sulfonivorans</name>
    <dbReference type="NCBI Taxonomy" id="121292"/>
    <lineage>
        <taxon>Bacteria</taxon>
        <taxon>Bacillati</taxon>
        <taxon>Actinomycetota</taxon>
        <taxon>Actinomycetes</taxon>
        <taxon>Micrococcales</taxon>
        <taxon>Micrococcaceae</taxon>
        <taxon>Pseudarthrobacter</taxon>
    </lineage>
</organism>
<dbReference type="EC" id="2.7.4.3" evidence="5 7"/>
<comment type="subunit">
    <text evidence="5 7">Monomer.</text>
</comment>
<dbReference type="InterPro" id="IPR000850">
    <property type="entry name" value="Adenylat/UMP-CMP_kin"/>
</dbReference>
<dbReference type="Gene3D" id="3.40.50.300">
    <property type="entry name" value="P-loop containing nucleotide triphosphate hydrolases"/>
    <property type="match status" value="1"/>
</dbReference>